<dbReference type="PANTHER" id="PTHR21089">
    <property type="entry name" value="SHIKIMATE DEHYDROGENASE"/>
    <property type="match status" value="1"/>
</dbReference>
<dbReference type="NCBIfam" id="TIGR00507">
    <property type="entry name" value="aroE"/>
    <property type="match status" value="1"/>
</dbReference>
<dbReference type="InterPro" id="IPR036291">
    <property type="entry name" value="NAD(P)-bd_dom_sf"/>
</dbReference>
<dbReference type="Pfam" id="PF01488">
    <property type="entry name" value="Shikimate_DH"/>
    <property type="match status" value="1"/>
</dbReference>
<evidence type="ECO:0000256" key="2">
    <source>
        <dbReference type="ARBA" id="ARBA00012962"/>
    </source>
</evidence>
<dbReference type="InterPro" id="IPR006151">
    <property type="entry name" value="Shikm_DH/Glu-tRNA_Rdtase"/>
</dbReference>
<name>A0ABV2D4V1_9SPHN</name>
<feature type="active site" description="Proton acceptor" evidence="8">
    <location>
        <position position="68"/>
    </location>
</feature>
<feature type="binding site" evidence="8">
    <location>
        <position position="241"/>
    </location>
    <ligand>
        <name>shikimate</name>
        <dbReference type="ChEBI" id="CHEBI:36208"/>
    </ligand>
</feature>
<dbReference type="InterPro" id="IPR022893">
    <property type="entry name" value="Shikimate_DH_fam"/>
</dbReference>
<feature type="binding site" evidence="8">
    <location>
        <position position="105"/>
    </location>
    <ligand>
        <name>shikimate</name>
        <dbReference type="ChEBI" id="CHEBI:36208"/>
    </ligand>
</feature>
<dbReference type="InterPro" id="IPR013708">
    <property type="entry name" value="Shikimate_DH-bd_N"/>
</dbReference>
<feature type="binding site" evidence="8">
    <location>
        <position position="64"/>
    </location>
    <ligand>
        <name>shikimate</name>
        <dbReference type="ChEBI" id="CHEBI:36208"/>
    </ligand>
</feature>
<evidence type="ECO:0000256" key="8">
    <source>
        <dbReference type="HAMAP-Rule" id="MF_00222"/>
    </source>
</evidence>
<dbReference type="Gene3D" id="3.40.50.10860">
    <property type="entry name" value="Leucine Dehydrogenase, chain A, domain 1"/>
    <property type="match status" value="1"/>
</dbReference>
<comment type="catalytic activity">
    <reaction evidence="7 8">
        <text>shikimate + NADP(+) = 3-dehydroshikimate + NADPH + H(+)</text>
        <dbReference type="Rhea" id="RHEA:17737"/>
        <dbReference type="ChEBI" id="CHEBI:15378"/>
        <dbReference type="ChEBI" id="CHEBI:16630"/>
        <dbReference type="ChEBI" id="CHEBI:36208"/>
        <dbReference type="ChEBI" id="CHEBI:57783"/>
        <dbReference type="ChEBI" id="CHEBI:58349"/>
        <dbReference type="EC" id="1.1.1.25"/>
    </reaction>
</comment>
<dbReference type="InterPro" id="IPR011342">
    <property type="entry name" value="Shikimate_DH"/>
</dbReference>
<keyword evidence="4 8" id="KW-0521">NADP</keyword>
<dbReference type="EC" id="1.1.1.25" evidence="2 8"/>
<dbReference type="Pfam" id="PF08501">
    <property type="entry name" value="Shikimate_dh_N"/>
    <property type="match status" value="1"/>
</dbReference>
<comment type="subunit">
    <text evidence="8">Homodimer.</text>
</comment>
<dbReference type="EMBL" id="JBEWLY010000025">
    <property type="protein sequence ID" value="MET1756908.1"/>
    <property type="molecule type" value="Genomic_DNA"/>
</dbReference>
<comment type="function">
    <text evidence="8">Involved in the biosynthesis of the chorismate, which leads to the biosynthesis of aromatic amino acids. Catalyzes the reversible NADPH linked reduction of 3-dehydroshikimate (DHSA) to yield shikimate (SA).</text>
</comment>
<evidence type="ECO:0000256" key="7">
    <source>
        <dbReference type="ARBA" id="ARBA00049442"/>
    </source>
</evidence>
<keyword evidence="5 8" id="KW-0560">Oxidoreductase</keyword>
<gene>
    <name evidence="8 11" type="primary">aroE</name>
    <name evidence="11" type="ORF">ABVV53_15810</name>
</gene>
<comment type="caution">
    <text evidence="8">Lacks conserved residue(s) required for the propagation of feature annotation.</text>
</comment>
<dbReference type="PANTHER" id="PTHR21089:SF1">
    <property type="entry name" value="BIFUNCTIONAL 3-DEHYDROQUINATE DEHYDRATASE_SHIKIMATE DEHYDROGENASE, CHLOROPLASTIC"/>
    <property type="match status" value="1"/>
</dbReference>
<feature type="domain" description="Quinate/shikimate 5-dehydrogenase/glutamyl-tRNA reductase" evidence="9">
    <location>
        <begin position="119"/>
        <end position="181"/>
    </location>
</feature>
<comment type="similarity">
    <text evidence="8">Belongs to the shikimate dehydrogenase family.</text>
</comment>
<dbReference type="CDD" id="cd01065">
    <property type="entry name" value="NAD_bind_Shikimate_DH"/>
    <property type="match status" value="1"/>
</dbReference>
<evidence type="ECO:0000259" key="9">
    <source>
        <dbReference type="Pfam" id="PF01488"/>
    </source>
</evidence>
<reference evidence="11 12" key="1">
    <citation type="submission" date="2024-07" db="EMBL/GenBank/DDBJ databases">
        <title>Novosphingobium kalidii RD2P27.</title>
        <authorList>
            <person name="Sun J.-Q."/>
        </authorList>
    </citation>
    <scope>NUCLEOTIDE SEQUENCE [LARGE SCALE GENOMIC DNA]</scope>
    <source>
        <strain evidence="11 12">RD2P27</strain>
    </source>
</reference>
<keyword evidence="3 8" id="KW-0028">Amino-acid biosynthesis</keyword>
<evidence type="ECO:0000256" key="6">
    <source>
        <dbReference type="ARBA" id="ARBA00023141"/>
    </source>
</evidence>
<feature type="binding site" evidence="8">
    <location>
        <position position="211"/>
    </location>
    <ligand>
        <name>NADP(+)</name>
        <dbReference type="ChEBI" id="CHEBI:58349"/>
    </ligand>
</feature>
<proteinExistence type="inferred from homology"/>
<feature type="binding site" evidence="8">
    <location>
        <position position="89"/>
    </location>
    <ligand>
        <name>shikimate</name>
        <dbReference type="ChEBI" id="CHEBI:36208"/>
    </ligand>
</feature>
<accession>A0ABV2D4V1</accession>
<evidence type="ECO:0000256" key="4">
    <source>
        <dbReference type="ARBA" id="ARBA00022857"/>
    </source>
</evidence>
<evidence type="ECO:0000313" key="11">
    <source>
        <dbReference type="EMBL" id="MET1756908.1"/>
    </source>
</evidence>
<feature type="binding site" evidence="8">
    <location>
        <position position="234"/>
    </location>
    <ligand>
        <name>NADP(+)</name>
        <dbReference type="ChEBI" id="CHEBI:58349"/>
    </ligand>
</feature>
<dbReference type="HAMAP" id="MF_00222">
    <property type="entry name" value="Shikimate_DH_AroE"/>
    <property type="match status" value="1"/>
</dbReference>
<evidence type="ECO:0000313" key="12">
    <source>
        <dbReference type="Proteomes" id="UP001548713"/>
    </source>
</evidence>
<comment type="pathway">
    <text evidence="1 8">Metabolic intermediate biosynthesis; chorismate biosynthesis; chorismate from D-erythrose 4-phosphate and phosphoenolpyruvate: step 4/7.</text>
</comment>
<sequence length="272" mass="29236">MSTPYAEVIGDPIAQSKSPIIHGYWLEQLGVGGRYDHCHVTADDLAGYVRDRRADPEWLGCNVTMPHKRAIMPLLDVIDAVAARIGAVNTVVRDEQGSLVGYNTDAPGFLEPLFGRKFETVTVVGAGGAARAVLAALADSGTKWITIQNRSLEKAEALLSEFDLPGYAVELGSHVRTADLLVNTSALGMAGQPPLPPLLDCVSSSGIVYDIVTSPLDTALLREARERGLTTVDGLSMLIGQADHAFARFFGLRPPRRTDAELRHRILQANAV</sequence>
<organism evidence="11 12">
    <name type="scientific">Novosphingobium kalidii</name>
    <dbReference type="NCBI Taxonomy" id="3230299"/>
    <lineage>
        <taxon>Bacteria</taxon>
        <taxon>Pseudomonadati</taxon>
        <taxon>Pseudomonadota</taxon>
        <taxon>Alphaproteobacteria</taxon>
        <taxon>Sphingomonadales</taxon>
        <taxon>Sphingomonadaceae</taxon>
        <taxon>Novosphingobium</taxon>
    </lineage>
</organism>
<evidence type="ECO:0000259" key="10">
    <source>
        <dbReference type="Pfam" id="PF08501"/>
    </source>
</evidence>
<dbReference type="SUPFAM" id="SSF53223">
    <property type="entry name" value="Aminoacid dehydrogenase-like, N-terminal domain"/>
    <property type="match status" value="1"/>
</dbReference>
<dbReference type="Proteomes" id="UP001548713">
    <property type="component" value="Unassembled WGS sequence"/>
</dbReference>
<evidence type="ECO:0000256" key="3">
    <source>
        <dbReference type="ARBA" id="ARBA00022605"/>
    </source>
</evidence>
<dbReference type="Gene3D" id="3.40.50.720">
    <property type="entry name" value="NAD(P)-binding Rossmann-like Domain"/>
    <property type="match status" value="1"/>
</dbReference>
<dbReference type="SUPFAM" id="SSF51735">
    <property type="entry name" value="NAD(P)-binding Rossmann-fold domains"/>
    <property type="match status" value="1"/>
</dbReference>
<comment type="caution">
    <text evidence="11">The sequence shown here is derived from an EMBL/GenBank/DDBJ whole genome shotgun (WGS) entry which is preliminary data.</text>
</comment>
<evidence type="ECO:0000256" key="1">
    <source>
        <dbReference type="ARBA" id="ARBA00004871"/>
    </source>
</evidence>
<feature type="domain" description="Shikimate dehydrogenase substrate binding N-terminal" evidence="10">
    <location>
        <begin position="8"/>
        <end position="91"/>
    </location>
</feature>
<dbReference type="GO" id="GO:0004764">
    <property type="term" value="F:shikimate 3-dehydrogenase (NADP+) activity"/>
    <property type="evidence" value="ECO:0007669"/>
    <property type="project" value="UniProtKB-EC"/>
</dbReference>
<keyword evidence="6 8" id="KW-0057">Aromatic amino acid biosynthesis</keyword>
<keyword evidence="12" id="KW-1185">Reference proteome</keyword>
<feature type="binding site" evidence="8">
    <location>
        <begin position="125"/>
        <end position="129"/>
    </location>
    <ligand>
        <name>NADP(+)</name>
        <dbReference type="ChEBI" id="CHEBI:58349"/>
    </ligand>
</feature>
<protein>
    <recommendedName>
        <fullName evidence="2 8">Shikimate dehydrogenase (NADP(+))</fullName>
        <shortName evidence="8">SDH</shortName>
        <ecNumber evidence="2 8">1.1.1.25</ecNumber>
    </recommendedName>
</protein>
<dbReference type="RefSeq" id="WP_353985400.1">
    <property type="nucleotide sequence ID" value="NZ_JBEWLY010000025.1"/>
</dbReference>
<feature type="binding site" evidence="8">
    <location>
        <begin position="16"/>
        <end position="18"/>
    </location>
    <ligand>
        <name>shikimate</name>
        <dbReference type="ChEBI" id="CHEBI:36208"/>
    </ligand>
</feature>
<evidence type="ECO:0000256" key="5">
    <source>
        <dbReference type="ARBA" id="ARBA00023002"/>
    </source>
</evidence>
<dbReference type="InterPro" id="IPR046346">
    <property type="entry name" value="Aminoacid_DH-like_N_sf"/>
</dbReference>